<dbReference type="SUPFAM" id="SSF100879">
    <property type="entry name" value="Lesion bypass DNA polymerase (Y-family), little finger domain"/>
    <property type="match status" value="1"/>
</dbReference>
<accession>A0A402D580</accession>
<dbReference type="GO" id="GO:0003684">
    <property type="term" value="F:damaged DNA binding"/>
    <property type="evidence" value="ECO:0007669"/>
    <property type="project" value="InterPro"/>
</dbReference>
<dbReference type="InterPro" id="IPR043502">
    <property type="entry name" value="DNA/RNA_pol_sf"/>
</dbReference>
<comment type="similarity">
    <text evidence="1">Belongs to the DNA polymerase type-Y family.</text>
</comment>
<organism evidence="2 3">
    <name type="scientific">Capsulimonas corticalis</name>
    <dbReference type="NCBI Taxonomy" id="2219043"/>
    <lineage>
        <taxon>Bacteria</taxon>
        <taxon>Bacillati</taxon>
        <taxon>Armatimonadota</taxon>
        <taxon>Armatimonadia</taxon>
        <taxon>Capsulimonadales</taxon>
        <taxon>Capsulimonadaceae</taxon>
        <taxon>Capsulimonas</taxon>
    </lineage>
</organism>
<dbReference type="GO" id="GO:0003887">
    <property type="term" value="F:DNA-directed DNA polymerase activity"/>
    <property type="evidence" value="ECO:0007669"/>
    <property type="project" value="TreeGrafter"/>
</dbReference>
<dbReference type="GO" id="GO:0006281">
    <property type="term" value="P:DNA repair"/>
    <property type="evidence" value="ECO:0007669"/>
    <property type="project" value="InterPro"/>
</dbReference>
<name>A0A402D580_9BACT</name>
<dbReference type="GO" id="GO:0005829">
    <property type="term" value="C:cytosol"/>
    <property type="evidence" value="ECO:0007669"/>
    <property type="project" value="TreeGrafter"/>
</dbReference>
<dbReference type="PANTHER" id="PTHR11076">
    <property type="entry name" value="DNA REPAIR POLYMERASE UMUC / TRANSFERASE FAMILY MEMBER"/>
    <property type="match status" value="1"/>
</dbReference>
<dbReference type="Gene3D" id="1.10.150.20">
    <property type="entry name" value="5' to 3' exonuclease, C-terminal subdomain"/>
    <property type="match status" value="1"/>
</dbReference>
<dbReference type="Pfam" id="PF00817">
    <property type="entry name" value="IMS"/>
    <property type="match status" value="1"/>
</dbReference>
<sequence>MIGVACERARLPHLIDQPFILASDDGIVKCASPEARAQGIRRGLNTTTAVALCEHLIVLPYDQSAYTEAAETIWDVIAVETSSVEPIDAELCYAEFDGPAVIERINALAASIAQRLEIPIAVGVGATKLVARAAAQRSQPQTADSYVVAVGPGDEAQALTPLPLAFLDAIDAKLHQRLTKLGITTIGALHAIPPGELERQVKDPLALRLRRLAVGLDSSPVRRLWPQATIEQDYIFDDEVRQEQAILQALQKCSADMAAKLRACGKYCRALALTVQLADGAYVQEKEYLYSPTHDTVTVFRIAGRLLNRLRIRQAIQQVRLTASGIDAGGAVQLTLLNPMNGQDSFPHERQISLNAELCTLRRRYGPTSVISAALLQQSHAIHLWTYALTKRHNERVRVITDPNGSPIRCFRNLGYRQGARHETQQGGNQIEIWRVTDRWRAAAWSWGKIVETDAYRVMTSTHGAYELQRIGDEWRLRGIAD</sequence>
<proteinExistence type="inferred from homology"/>
<dbReference type="Gene3D" id="3.40.1170.60">
    <property type="match status" value="1"/>
</dbReference>
<dbReference type="GO" id="GO:0042276">
    <property type="term" value="P:error-prone translesion synthesis"/>
    <property type="evidence" value="ECO:0007669"/>
    <property type="project" value="TreeGrafter"/>
</dbReference>
<dbReference type="EMBL" id="AP025739">
    <property type="protein sequence ID" value="BDI32597.1"/>
    <property type="molecule type" value="Genomic_DNA"/>
</dbReference>
<dbReference type="PANTHER" id="PTHR11076:SF34">
    <property type="entry name" value="PROTEIN UMUC"/>
    <property type="match status" value="1"/>
</dbReference>
<reference evidence="2 3" key="1">
    <citation type="journal article" date="2019" name="Int. J. Syst. Evol. Microbiol.">
        <title>Capsulimonas corticalis gen. nov., sp. nov., an aerobic capsulated bacterium, of a novel bacterial order, Capsulimonadales ord. nov., of the class Armatimonadia of the phylum Armatimonadetes.</title>
        <authorList>
            <person name="Li J."/>
            <person name="Kudo C."/>
            <person name="Tonouchi A."/>
        </authorList>
    </citation>
    <scope>NUCLEOTIDE SEQUENCE [LARGE SCALE GENOMIC DNA]</scope>
    <source>
        <strain evidence="2 3">AX-7</strain>
    </source>
</reference>
<dbReference type="SUPFAM" id="SSF56672">
    <property type="entry name" value="DNA/RNA polymerases"/>
    <property type="match status" value="1"/>
</dbReference>
<dbReference type="PROSITE" id="PS50173">
    <property type="entry name" value="UMUC"/>
    <property type="match status" value="1"/>
</dbReference>
<protein>
    <submittedName>
        <fullName evidence="2">Uncharacterized protein</fullName>
    </submittedName>
</protein>
<evidence type="ECO:0000313" key="3">
    <source>
        <dbReference type="Proteomes" id="UP000287394"/>
    </source>
</evidence>
<dbReference type="GO" id="GO:0009432">
    <property type="term" value="P:SOS response"/>
    <property type="evidence" value="ECO:0007669"/>
    <property type="project" value="TreeGrafter"/>
</dbReference>
<dbReference type="Pfam" id="PF11799">
    <property type="entry name" value="IMS_C"/>
    <property type="match status" value="1"/>
</dbReference>
<dbReference type="KEGG" id="ccot:CCAX7_46480"/>
<dbReference type="Proteomes" id="UP000287394">
    <property type="component" value="Chromosome"/>
</dbReference>
<evidence type="ECO:0000256" key="1">
    <source>
        <dbReference type="ARBA" id="ARBA00010945"/>
    </source>
</evidence>
<dbReference type="InterPro" id="IPR043128">
    <property type="entry name" value="Rev_trsase/Diguanyl_cyclase"/>
</dbReference>
<dbReference type="Gene3D" id="3.30.70.270">
    <property type="match status" value="1"/>
</dbReference>
<dbReference type="InterPro" id="IPR001126">
    <property type="entry name" value="UmuC"/>
</dbReference>
<dbReference type="InterPro" id="IPR036775">
    <property type="entry name" value="DNA_pol_Y-fam_lit_finger_sf"/>
</dbReference>
<dbReference type="InterPro" id="IPR050116">
    <property type="entry name" value="DNA_polymerase-Y"/>
</dbReference>
<dbReference type="InterPro" id="IPR017961">
    <property type="entry name" value="DNA_pol_Y-fam_little_finger"/>
</dbReference>
<dbReference type="AlphaFoldDB" id="A0A402D580"/>
<keyword evidence="3" id="KW-1185">Reference proteome</keyword>
<evidence type="ECO:0000313" key="2">
    <source>
        <dbReference type="EMBL" id="BDI32597.1"/>
    </source>
</evidence>
<dbReference type="Gene3D" id="3.30.1490.100">
    <property type="entry name" value="DNA polymerase, Y-family, little finger domain"/>
    <property type="match status" value="1"/>
</dbReference>
<gene>
    <name evidence="2" type="ORF">CCAX7_46480</name>
</gene>